<organism evidence="1 2">
    <name type="scientific">Ensete ventricosum</name>
    <name type="common">Abyssinian banana</name>
    <name type="synonym">Musa ensete</name>
    <dbReference type="NCBI Taxonomy" id="4639"/>
    <lineage>
        <taxon>Eukaryota</taxon>
        <taxon>Viridiplantae</taxon>
        <taxon>Streptophyta</taxon>
        <taxon>Embryophyta</taxon>
        <taxon>Tracheophyta</taxon>
        <taxon>Spermatophyta</taxon>
        <taxon>Magnoliopsida</taxon>
        <taxon>Liliopsida</taxon>
        <taxon>Zingiberales</taxon>
        <taxon>Musaceae</taxon>
        <taxon>Ensete</taxon>
    </lineage>
</organism>
<accession>A0A427ANF9</accession>
<gene>
    <name evidence="1" type="ORF">B296_00008356</name>
</gene>
<dbReference type="AlphaFoldDB" id="A0A427ANF9"/>
<evidence type="ECO:0000313" key="2">
    <source>
        <dbReference type="Proteomes" id="UP000287651"/>
    </source>
</evidence>
<name>A0A427ANF9_ENSVE</name>
<protein>
    <submittedName>
        <fullName evidence="1">Uncharacterized protein</fullName>
    </submittedName>
</protein>
<comment type="caution">
    <text evidence="1">The sequence shown here is derived from an EMBL/GenBank/DDBJ whole genome shotgun (WGS) entry which is preliminary data.</text>
</comment>
<dbReference type="EMBL" id="AMZH03001849">
    <property type="protein sequence ID" value="RRT77750.1"/>
    <property type="molecule type" value="Genomic_DNA"/>
</dbReference>
<reference evidence="1 2" key="1">
    <citation type="journal article" date="2014" name="Agronomy (Basel)">
        <title>A Draft Genome Sequence for Ensete ventricosum, the Drought-Tolerant Tree Against Hunger.</title>
        <authorList>
            <person name="Harrison J."/>
            <person name="Moore K.A."/>
            <person name="Paszkiewicz K."/>
            <person name="Jones T."/>
            <person name="Grant M."/>
            <person name="Ambacheew D."/>
            <person name="Muzemil S."/>
            <person name="Studholme D.J."/>
        </authorList>
    </citation>
    <scope>NUCLEOTIDE SEQUENCE [LARGE SCALE GENOMIC DNA]</scope>
</reference>
<dbReference type="Proteomes" id="UP000287651">
    <property type="component" value="Unassembled WGS sequence"/>
</dbReference>
<sequence length="101" mass="11351">MVAISVYGYCTFTSPRISSFKPSIKRELVRESGGQKQFPFTVLITFATEGIRSKVFSTSGGAPTEKKSHKERLTKAETRLDVLEVSLEERKSTKANEGYLW</sequence>
<evidence type="ECO:0000313" key="1">
    <source>
        <dbReference type="EMBL" id="RRT77750.1"/>
    </source>
</evidence>
<proteinExistence type="predicted"/>